<evidence type="ECO:0000313" key="2">
    <source>
        <dbReference type="EMBL" id="MEE2567485.1"/>
    </source>
</evidence>
<accession>A0ABU7M135</accession>
<sequence length="171" mass="18361">MTRPPRPSTLESAASRYLNARRGRQAWSGPPSVSRAVAKVIKPLSARFGPGVDALAERWTEIVGERLSAWSAPDAIRGNTLFIVAKGPAAAIIEAEAARILERVGDFAGTRAPTRLRVRQGNLPGPARPAPPLRTSGGNLHKDVERQPADRLGSALDRFDRAVRAKTDTGE</sequence>
<name>A0ABU7M135_9PROT</name>
<reference evidence="2 3" key="1">
    <citation type="submission" date="2024-01" db="EMBL/GenBank/DDBJ databases">
        <title>Hyphobacterium bacterium isolated from marine sediment.</title>
        <authorList>
            <person name="Zhao S."/>
        </authorList>
    </citation>
    <scope>NUCLEOTIDE SEQUENCE [LARGE SCALE GENOMIC DNA]</scope>
    <source>
        <strain evidence="2 3">Y60-23</strain>
    </source>
</reference>
<dbReference type="Proteomes" id="UP001310692">
    <property type="component" value="Unassembled WGS sequence"/>
</dbReference>
<evidence type="ECO:0000313" key="3">
    <source>
        <dbReference type="Proteomes" id="UP001310692"/>
    </source>
</evidence>
<feature type="compositionally biased region" description="Basic and acidic residues" evidence="1">
    <location>
        <begin position="157"/>
        <end position="171"/>
    </location>
</feature>
<organism evidence="2 3">
    <name type="scientific">Hyphobacterium marinum</name>
    <dbReference type="NCBI Taxonomy" id="3116574"/>
    <lineage>
        <taxon>Bacteria</taxon>
        <taxon>Pseudomonadati</taxon>
        <taxon>Pseudomonadota</taxon>
        <taxon>Alphaproteobacteria</taxon>
        <taxon>Maricaulales</taxon>
        <taxon>Maricaulaceae</taxon>
        <taxon>Hyphobacterium</taxon>
    </lineage>
</organism>
<dbReference type="EMBL" id="JAZDRO010000005">
    <property type="protein sequence ID" value="MEE2567485.1"/>
    <property type="molecule type" value="Genomic_DNA"/>
</dbReference>
<dbReference type="RefSeq" id="WP_330197047.1">
    <property type="nucleotide sequence ID" value="NZ_JAZDRO010000005.1"/>
</dbReference>
<comment type="caution">
    <text evidence="2">The sequence shown here is derived from an EMBL/GenBank/DDBJ whole genome shotgun (WGS) entry which is preliminary data.</text>
</comment>
<dbReference type="InterPro" id="IPR007922">
    <property type="entry name" value="DciA-like"/>
</dbReference>
<feature type="compositionally biased region" description="Basic and acidic residues" evidence="1">
    <location>
        <begin position="140"/>
        <end position="149"/>
    </location>
</feature>
<dbReference type="Pfam" id="PF05258">
    <property type="entry name" value="DciA"/>
    <property type="match status" value="1"/>
</dbReference>
<protein>
    <submittedName>
        <fullName evidence="2">DciA family protein</fullName>
    </submittedName>
</protein>
<gene>
    <name evidence="2" type="ORF">V0U35_12425</name>
</gene>
<evidence type="ECO:0000256" key="1">
    <source>
        <dbReference type="SAM" id="MobiDB-lite"/>
    </source>
</evidence>
<keyword evidence="3" id="KW-1185">Reference proteome</keyword>
<feature type="region of interest" description="Disordered" evidence="1">
    <location>
        <begin position="118"/>
        <end position="171"/>
    </location>
</feature>
<proteinExistence type="predicted"/>